<evidence type="ECO:0000256" key="2">
    <source>
        <dbReference type="ARBA" id="ARBA00023125"/>
    </source>
</evidence>
<dbReference type="PANTHER" id="PTHR46796">
    <property type="entry name" value="HTH-TYPE TRANSCRIPTIONAL ACTIVATOR RHAS-RELATED"/>
    <property type="match status" value="1"/>
</dbReference>
<dbReference type="SMART" id="SM00342">
    <property type="entry name" value="HTH_ARAC"/>
    <property type="match status" value="1"/>
</dbReference>
<gene>
    <name evidence="5" type="ORF">SAMN04489793_0688</name>
</gene>
<keyword evidence="2 5" id="KW-0238">DNA-binding</keyword>
<dbReference type="InterPro" id="IPR018060">
    <property type="entry name" value="HTH_AraC"/>
</dbReference>
<dbReference type="OrthoDB" id="2559672at2"/>
<accession>A0A1H4LUP3</accession>
<dbReference type="EMBL" id="FNSA01000003">
    <property type="protein sequence ID" value="SEB73952.1"/>
    <property type="molecule type" value="Genomic_DNA"/>
</dbReference>
<reference evidence="6" key="1">
    <citation type="submission" date="2016-10" db="EMBL/GenBank/DDBJ databases">
        <authorList>
            <person name="Varghese N."/>
            <person name="Submissions S."/>
        </authorList>
    </citation>
    <scope>NUCLEOTIDE SEQUENCE [LARGE SCALE GENOMIC DNA]</scope>
    <source>
        <strain evidence="6">DSM 44234</strain>
    </source>
</reference>
<protein>
    <submittedName>
        <fullName evidence="5">AraC-type DNA-binding protein</fullName>
    </submittedName>
</protein>
<evidence type="ECO:0000313" key="6">
    <source>
        <dbReference type="Proteomes" id="UP000182241"/>
    </source>
</evidence>
<dbReference type="InterPro" id="IPR050204">
    <property type="entry name" value="AraC_XylS_family_regulators"/>
</dbReference>
<keyword evidence="6" id="KW-1185">Reference proteome</keyword>
<dbReference type="Pfam" id="PF12833">
    <property type="entry name" value="HTH_18"/>
    <property type="match status" value="1"/>
</dbReference>
<sequence length="279" mass="30044">MSVRVLRNDSELGAWTHLELRPRTHGSMIESVWSFDGAIAGREQFYPTGTLDLLIQLDGSSTGFRIVDGQPAEHCPQACMAGLLLKPLVIETPAETTSMVGVRLRPAGAAALFGVPLNELTGTAVRLDELIGAEGARIGERLHETGSHADRLRLLARWVSARMTAGIGTETAVTRAVSEIERRQGALAVADLVGASPKSFRRRFVENVGVGPKTFARIVRFRRTADLLARSAVPLPQVAAAHGYFDQAHMSAEFRAFAGMPPGRFRATARRPGSEGIVA</sequence>
<dbReference type="Proteomes" id="UP000182241">
    <property type="component" value="Unassembled WGS sequence"/>
</dbReference>
<dbReference type="RefSeq" id="WP_068740661.1">
    <property type="nucleotide sequence ID" value="NZ_FNSA01000003.1"/>
</dbReference>
<dbReference type="PROSITE" id="PS01124">
    <property type="entry name" value="HTH_ARAC_FAMILY_2"/>
    <property type="match status" value="1"/>
</dbReference>
<evidence type="ECO:0000259" key="4">
    <source>
        <dbReference type="PROSITE" id="PS01124"/>
    </source>
</evidence>
<dbReference type="STRING" id="57704.SAMN04489793_0688"/>
<dbReference type="GO" id="GO:0043565">
    <property type="term" value="F:sequence-specific DNA binding"/>
    <property type="evidence" value="ECO:0007669"/>
    <property type="project" value="InterPro"/>
</dbReference>
<keyword evidence="3" id="KW-0804">Transcription</keyword>
<dbReference type="AlphaFoldDB" id="A0A1H4LUP3"/>
<dbReference type="InterPro" id="IPR009057">
    <property type="entry name" value="Homeodomain-like_sf"/>
</dbReference>
<dbReference type="PANTHER" id="PTHR46796:SF15">
    <property type="entry name" value="BLL1074 PROTEIN"/>
    <property type="match status" value="1"/>
</dbReference>
<dbReference type="Pfam" id="PF20240">
    <property type="entry name" value="DUF6597"/>
    <property type="match status" value="1"/>
</dbReference>
<dbReference type="GO" id="GO:0003700">
    <property type="term" value="F:DNA-binding transcription factor activity"/>
    <property type="evidence" value="ECO:0007669"/>
    <property type="project" value="InterPro"/>
</dbReference>
<name>A0A1H4LUP3_TSUTY</name>
<evidence type="ECO:0000256" key="1">
    <source>
        <dbReference type="ARBA" id="ARBA00023015"/>
    </source>
</evidence>
<feature type="domain" description="HTH araC/xylS-type" evidence="4">
    <location>
        <begin position="170"/>
        <end position="268"/>
    </location>
</feature>
<evidence type="ECO:0000256" key="3">
    <source>
        <dbReference type="ARBA" id="ARBA00023163"/>
    </source>
</evidence>
<evidence type="ECO:0000313" key="5">
    <source>
        <dbReference type="EMBL" id="SEB73952.1"/>
    </source>
</evidence>
<dbReference type="SUPFAM" id="SSF46689">
    <property type="entry name" value="Homeodomain-like"/>
    <property type="match status" value="1"/>
</dbReference>
<keyword evidence="1" id="KW-0805">Transcription regulation</keyword>
<organism evidence="5 6">
    <name type="scientific">Tsukamurella tyrosinosolvens</name>
    <dbReference type="NCBI Taxonomy" id="57704"/>
    <lineage>
        <taxon>Bacteria</taxon>
        <taxon>Bacillati</taxon>
        <taxon>Actinomycetota</taxon>
        <taxon>Actinomycetes</taxon>
        <taxon>Mycobacteriales</taxon>
        <taxon>Tsukamurellaceae</taxon>
        <taxon>Tsukamurella</taxon>
    </lineage>
</organism>
<dbReference type="Gene3D" id="1.10.10.60">
    <property type="entry name" value="Homeodomain-like"/>
    <property type="match status" value="1"/>
</dbReference>
<proteinExistence type="predicted"/>
<dbReference type="InterPro" id="IPR046532">
    <property type="entry name" value="DUF6597"/>
</dbReference>